<dbReference type="EMBL" id="ML213503">
    <property type="protein sequence ID" value="TFK57602.1"/>
    <property type="molecule type" value="Genomic_DNA"/>
</dbReference>
<gene>
    <name evidence="1" type="ORF">OE88DRAFT_153153</name>
</gene>
<accession>A0A5C3NJN1</accession>
<dbReference type="Proteomes" id="UP000305948">
    <property type="component" value="Unassembled WGS sequence"/>
</dbReference>
<sequence>MSLQLLPNLDTLTWHSSVAGIESISYFIHEPLKELIFETRMIVTEDHQSECIESALACLVNRCPGLRRLYAHDFPPKILANLGSRLEFLSFAVRRPGFFSALSSFQNLTRLDLESSFSTEILSSIIFDEEDVTVWPTLPKLRSLSVKCFTLRAAAAMLGGLETNELSRFQFSQPHNAIRGAWTAESVHLLCAALARFSKSLTWLQIFCFGGGPGNVGSAAIEPLLELHHLTEVSLRWPRGTIILDDARASRLLRSFSKARVMHLSVHGHSVRTMHLLATLCPEVKEVDFGDVDASSCEQDLLSIGEVDARHTQLKHLTAYFAHLDSKAINPLINFIADIFPNLESISIHPDIVDTALNDRGAACDL</sequence>
<dbReference type="InterPro" id="IPR032675">
    <property type="entry name" value="LRR_dom_sf"/>
</dbReference>
<protein>
    <recommendedName>
        <fullName evidence="3">F-box domain-containing protein</fullName>
    </recommendedName>
</protein>
<name>A0A5C3NJN1_9AGAM</name>
<keyword evidence="2" id="KW-1185">Reference proteome</keyword>
<dbReference type="Gene3D" id="3.80.10.10">
    <property type="entry name" value="Ribonuclease Inhibitor"/>
    <property type="match status" value="1"/>
</dbReference>
<evidence type="ECO:0000313" key="2">
    <source>
        <dbReference type="Proteomes" id="UP000305948"/>
    </source>
</evidence>
<evidence type="ECO:0008006" key="3">
    <source>
        <dbReference type="Google" id="ProtNLM"/>
    </source>
</evidence>
<evidence type="ECO:0000313" key="1">
    <source>
        <dbReference type="EMBL" id="TFK57602.1"/>
    </source>
</evidence>
<dbReference type="SUPFAM" id="SSF52047">
    <property type="entry name" value="RNI-like"/>
    <property type="match status" value="1"/>
</dbReference>
<dbReference type="AlphaFoldDB" id="A0A5C3NJN1"/>
<reference evidence="1 2" key="1">
    <citation type="journal article" date="2019" name="Nat. Ecol. Evol.">
        <title>Megaphylogeny resolves global patterns of mushroom evolution.</title>
        <authorList>
            <person name="Varga T."/>
            <person name="Krizsan K."/>
            <person name="Foldi C."/>
            <person name="Dima B."/>
            <person name="Sanchez-Garcia M."/>
            <person name="Sanchez-Ramirez S."/>
            <person name="Szollosi G.J."/>
            <person name="Szarkandi J.G."/>
            <person name="Papp V."/>
            <person name="Albert L."/>
            <person name="Andreopoulos W."/>
            <person name="Angelini C."/>
            <person name="Antonin V."/>
            <person name="Barry K.W."/>
            <person name="Bougher N.L."/>
            <person name="Buchanan P."/>
            <person name="Buyck B."/>
            <person name="Bense V."/>
            <person name="Catcheside P."/>
            <person name="Chovatia M."/>
            <person name="Cooper J."/>
            <person name="Damon W."/>
            <person name="Desjardin D."/>
            <person name="Finy P."/>
            <person name="Geml J."/>
            <person name="Haridas S."/>
            <person name="Hughes K."/>
            <person name="Justo A."/>
            <person name="Karasinski D."/>
            <person name="Kautmanova I."/>
            <person name="Kiss B."/>
            <person name="Kocsube S."/>
            <person name="Kotiranta H."/>
            <person name="LaButti K.M."/>
            <person name="Lechner B.E."/>
            <person name="Liimatainen K."/>
            <person name="Lipzen A."/>
            <person name="Lukacs Z."/>
            <person name="Mihaltcheva S."/>
            <person name="Morgado L.N."/>
            <person name="Niskanen T."/>
            <person name="Noordeloos M.E."/>
            <person name="Ohm R.A."/>
            <person name="Ortiz-Santana B."/>
            <person name="Ovrebo C."/>
            <person name="Racz N."/>
            <person name="Riley R."/>
            <person name="Savchenko A."/>
            <person name="Shiryaev A."/>
            <person name="Soop K."/>
            <person name="Spirin V."/>
            <person name="Szebenyi C."/>
            <person name="Tomsovsky M."/>
            <person name="Tulloss R.E."/>
            <person name="Uehling J."/>
            <person name="Grigoriev I.V."/>
            <person name="Vagvolgyi C."/>
            <person name="Papp T."/>
            <person name="Martin F.M."/>
            <person name="Miettinen O."/>
            <person name="Hibbett D.S."/>
            <person name="Nagy L.G."/>
        </authorList>
    </citation>
    <scope>NUCLEOTIDE SEQUENCE [LARGE SCALE GENOMIC DNA]</scope>
    <source>
        <strain evidence="1 2">OMC1185</strain>
    </source>
</reference>
<organism evidence="1 2">
    <name type="scientific">Heliocybe sulcata</name>
    <dbReference type="NCBI Taxonomy" id="5364"/>
    <lineage>
        <taxon>Eukaryota</taxon>
        <taxon>Fungi</taxon>
        <taxon>Dikarya</taxon>
        <taxon>Basidiomycota</taxon>
        <taxon>Agaricomycotina</taxon>
        <taxon>Agaricomycetes</taxon>
        <taxon>Gloeophyllales</taxon>
        <taxon>Gloeophyllaceae</taxon>
        <taxon>Heliocybe</taxon>
    </lineage>
</organism>
<proteinExistence type="predicted"/>